<keyword evidence="4 6" id="KW-1133">Transmembrane helix</keyword>
<dbReference type="InterPro" id="IPR051204">
    <property type="entry name" value="ABC_transp_perm/SBD"/>
</dbReference>
<feature type="transmembrane region" description="Helical" evidence="6">
    <location>
        <begin position="68"/>
        <end position="96"/>
    </location>
</feature>
<dbReference type="CDD" id="cd06261">
    <property type="entry name" value="TM_PBP2"/>
    <property type="match status" value="1"/>
</dbReference>
<keyword evidence="2 6" id="KW-0813">Transport</keyword>
<sequence length="223" mass="23733">MLIEHTLQYFAQHTGSIIRATEQQIVLVLIPIGLAVLIAVPMTILATRVRKLYPWIIGFSNAVQTIPSLALLVLMITFGLGIGVLPSIVALFIYALMPIVRNTYVGIDGVASELKEAAIGMGSTKWQLLWFVELPLALRVILTGIRSSLVSTVGFATLAALVGGGGLGSLILQGLSMASNSIVLAGTIPAVLLAFLAEFLMGQLEKWMTPRGLRVRVGGAGER</sequence>
<dbReference type="PROSITE" id="PS50928">
    <property type="entry name" value="ABC_TM1"/>
    <property type="match status" value="1"/>
</dbReference>
<dbReference type="Proteomes" id="UP000053557">
    <property type="component" value="Unassembled WGS sequence"/>
</dbReference>
<evidence type="ECO:0000256" key="6">
    <source>
        <dbReference type="RuleBase" id="RU363032"/>
    </source>
</evidence>
<comment type="subcellular location">
    <subcellularLocation>
        <location evidence="6">Cell membrane</location>
        <topology evidence="6">Multi-pass membrane protein</topology>
    </subcellularLocation>
    <subcellularLocation>
        <location evidence="1">Membrane</location>
        <topology evidence="1">Multi-pass membrane protein</topology>
    </subcellularLocation>
</comment>
<feature type="transmembrane region" description="Helical" evidence="6">
    <location>
        <begin position="181"/>
        <end position="201"/>
    </location>
</feature>
<organism evidence="8 9">
    <name type="scientific">Ferroacidibacillus organovorans</name>
    <dbReference type="NCBI Taxonomy" id="1765683"/>
    <lineage>
        <taxon>Bacteria</taxon>
        <taxon>Bacillati</taxon>
        <taxon>Bacillota</taxon>
        <taxon>Bacilli</taxon>
        <taxon>Bacillales</taxon>
        <taxon>Alicyclobacillaceae</taxon>
        <taxon>Ferroacidibacillus</taxon>
    </lineage>
</organism>
<dbReference type="AlphaFoldDB" id="A0A101XRL8"/>
<evidence type="ECO:0000313" key="9">
    <source>
        <dbReference type="Proteomes" id="UP000053557"/>
    </source>
</evidence>
<evidence type="ECO:0000256" key="4">
    <source>
        <dbReference type="ARBA" id="ARBA00022989"/>
    </source>
</evidence>
<evidence type="ECO:0000313" key="8">
    <source>
        <dbReference type="EMBL" id="KUO96257.1"/>
    </source>
</evidence>
<comment type="caution">
    <text evidence="8">The sequence shown here is derived from an EMBL/GenBank/DDBJ whole genome shotgun (WGS) entry which is preliminary data.</text>
</comment>
<feature type="transmembrane region" description="Helical" evidence="6">
    <location>
        <begin position="152"/>
        <end position="175"/>
    </location>
</feature>
<dbReference type="FunFam" id="1.10.3720.10:FF:000001">
    <property type="entry name" value="Glycine betaine ABC transporter, permease"/>
    <property type="match status" value="1"/>
</dbReference>
<accession>A0A101XRL8</accession>
<keyword evidence="5 6" id="KW-0472">Membrane</keyword>
<dbReference type="SUPFAM" id="SSF161098">
    <property type="entry name" value="MetI-like"/>
    <property type="match status" value="1"/>
</dbReference>
<dbReference type="GO" id="GO:0005886">
    <property type="term" value="C:plasma membrane"/>
    <property type="evidence" value="ECO:0007669"/>
    <property type="project" value="UniProtKB-SubCell"/>
</dbReference>
<dbReference type="OrthoDB" id="9801163at2"/>
<evidence type="ECO:0000256" key="2">
    <source>
        <dbReference type="ARBA" id="ARBA00022448"/>
    </source>
</evidence>
<keyword evidence="3 6" id="KW-0812">Transmembrane</keyword>
<reference evidence="8 9" key="1">
    <citation type="submission" date="2015-12" db="EMBL/GenBank/DDBJ databases">
        <title>Draft genome sequence of Acidibacillus ferrooxidans ITV001, isolated from a chalcopyrite acid mine drainage site in Brazil.</title>
        <authorList>
            <person name="Dall'Agnol H."/>
            <person name="Nancucheo I."/>
            <person name="Johnson B."/>
            <person name="Oliveira R."/>
            <person name="Leite L."/>
            <person name="Pylro V."/>
            <person name="Nunes G.L."/>
            <person name="Tzotzos G."/>
            <person name="Fernandes G.R."/>
            <person name="Dutra J."/>
            <person name="Orellana S.C."/>
            <person name="Oliveira G."/>
        </authorList>
    </citation>
    <scope>NUCLEOTIDE SEQUENCE [LARGE SCALE GENOMIC DNA]</scope>
    <source>
        <strain evidence="9">ITV01</strain>
    </source>
</reference>
<dbReference type="InterPro" id="IPR000515">
    <property type="entry name" value="MetI-like"/>
</dbReference>
<evidence type="ECO:0000256" key="5">
    <source>
        <dbReference type="ARBA" id="ARBA00023136"/>
    </source>
</evidence>
<dbReference type="InterPro" id="IPR035906">
    <property type="entry name" value="MetI-like_sf"/>
</dbReference>
<evidence type="ECO:0000256" key="3">
    <source>
        <dbReference type="ARBA" id="ARBA00022692"/>
    </source>
</evidence>
<dbReference type="PANTHER" id="PTHR30177:SF4">
    <property type="entry name" value="OSMOPROTECTANT IMPORT PERMEASE PROTEIN OSMW"/>
    <property type="match status" value="1"/>
</dbReference>
<name>A0A101XRL8_9BACL</name>
<dbReference type="EMBL" id="LPVJ01000019">
    <property type="protein sequence ID" value="KUO96257.1"/>
    <property type="molecule type" value="Genomic_DNA"/>
</dbReference>
<dbReference type="RefSeq" id="WP_067714081.1">
    <property type="nucleotide sequence ID" value="NZ_LPVJ01000019.1"/>
</dbReference>
<dbReference type="PANTHER" id="PTHR30177">
    <property type="entry name" value="GLYCINE BETAINE/L-PROLINE TRANSPORT SYSTEM PERMEASE PROTEIN PROW"/>
    <property type="match status" value="1"/>
</dbReference>
<feature type="transmembrane region" description="Helical" evidence="6">
    <location>
        <begin position="25"/>
        <end position="47"/>
    </location>
</feature>
<gene>
    <name evidence="8" type="ORF">ATW55_03285</name>
</gene>
<dbReference type="Pfam" id="PF00528">
    <property type="entry name" value="BPD_transp_1"/>
    <property type="match status" value="1"/>
</dbReference>
<protein>
    <recommendedName>
        <fullName evidence="7">ABC transmembrane type-1 domain-containing protein</fullName>
    </recommendedName>
</protein>
<evidence type="ECO:0000259" key="7">
    <source>
        <dbReference type="PROSITE" id="PS50928"/>
    </source>
</evidence>
<evidence type="ECO:0000256" key="1">
    <source>
        <dbReference type="ARBA" id="ARBA00004141"/>
    </source>
</evidence>
<dbReference type="GO" id="GO:0031460">
    <property type="term" value="P:glycine betaine transport"/>
    <property type="evidence" value="ECO:0007669"/>
    <property type="project" value="TreeGrafter"/>
</dbReference>
<dbReference type="GO" id="GO:0055085">
    <property type="term" value="P:transmembrane transport"/>
    <property type="evidence" value="ECO:0007669"/>
    <property type="project" value="InterPro"/>
</dbReference>
<feature type="domain" description="ABC transmembrane type-1" evidence="7">
    <location>
        <begin position="21"/>
        <end position="201"/>
    </location>
</feature>
<dbReference type="Gene3D" id="1.10.3720.10">
    <property type="entry name" value="MetI-like"/>
    <property type="match status" value="1"/>
</dbReference>
<proteinExistence type="inferred from homology"/>
<comment type="similarity">
    <text evidence="6">Belongs to the binding-protein-dependent transport system permease family.</text>
</comment>
<keyword evidence="9" id="KW-1185">Reference proteome</keyword>